<dbReference type="EMBL" id="BAAAPO010000042">
    <property type="protein sequence ID" value="GAA1802191.1"/>
    <property type="molecule type" value="Genomic_DNA"/>
</dbReference>
<evidence type="ECO:0000256" key="5">
    <source>
        <dbReference type="ARBA" id="ARBA00022989"/>
    </source>
</evidence>
<comment type="similarity">
    <text evidence="2">Belongs to the DedA family.</text>
</comment>
<dbReference type="Proteomes" id="UP001499938">
    <property type="component" value="Unassembled WGS sequence"/>
</dbReference>
<evidence type="ECO:0000313" key="10">
    <source>
        <dbReference type="Proteomes" id="UP001499938"/>
    </source>
</evidence>
<evidence type="ECO:0000313" key="9">
    <source>
        <dbReference type="EMBL" id="GAA1802191.1"/>
    </source>
</evidence>
<evidence type="ECO:0000256" key="2">
    <source>
        <dbReference type="ARBA" id="ARBA00010792"/>
    </source>
</evidence>
<keyword evidence="6 7" id="KW-0472">Membrane</keyword>
<gene>
    <name evidence="9" type="ORF">GCM10009811_27470</name>
</gene>
<keyword evidence="5 7" id="KW-1133">Transmembrane helix</keyword>
<sequence length="174" mass="18586">MARAIVERVRELVESWPFWAVYLFFFGGAMVRSHVTYAVGRGLRAGAGRSGSRRPAPGRMARRLDGPALRRAETAMARFGAPLVTLSFLTVGVQTLLNAAAGGLRMPLRRYTPAAIVGSLLWAGLYTTAGFAILEAIRGALPWWSLVGAVVAGAAVLLVTTVVRTRLDDSETGS</sequence>
<proteinExistence type="inferred from homology"/>
<evidence type="ECO:0000256" key="1">
    <source>
        <dbReference type="ARBA" id="ARBA00004651"/>
    </source>
</evidence>
<dbReference type="InterPro" id="IPR032816">
    <property type="entry name" value="VTT_dom"/>
</dbReference>
<organism evidence="9 10">
    <name type="scientific">Nostocoides veronense</name>
    <dbReference type="NCBI Taxonomy" id="330836"/>
    <lineage>
        <taxon>Bacteria</taxon>
        <taxon>Bacillati</taxon>
        <taxon>Actinomycetota</taxon>
        <taxon>Actinomycetes</taxon>
        <taxon>Micrococcales</taxon>
        <taxon>Intrasporangiaceae</taxon>
        <taxon>Nostocoides</taxon>
    </lineage>
</organism>
<comment type="subcellular location">
    <subcellularLocation>
        <location evidence="1">Cell membrane</location>
        <topology evidence="1">Multi-pass membrane protein</topology>
    </subcellularLocation>
</comment>
<feature type="transmembrane region" description="Helical" evidence="7">
    <location>
        <begin position="79"/>
        <end position="101"/>
    </location>
</feature>
<feature type="domain" description="VTT" evidence="8">
    <location>
        <begin position="16"/>
        <end position="130"/>
    </location>
</feature>
<reference evidence="10" key="1">
    <citation type="journal article" date="2019" name="Int. J. Syst. Evol. Microbiol.">
        <title>The Global Catalogue of Microorganisms (GCM) 10K type strain sequencing project: providing services to taxonomists for standard genome sequencing and annotation.</title>
        <authorList>
            <consortium name="The Broad Institute Genomics Platform"/>
            <consortium name="The Broad Institute Genome Sequencing Center for Infectious Disease"/>
            <person name="Wu L."/>
            <person name="Ma J."/>
        </authorList>
    </citation>
    <scope>NUCLEOTIDE SEQUENCE [LARGE SCALE GENOMIC DNA]</scope>
    <source>
        <strain evidence="10">JCM 15592</strain>
    </source>
</reference>
<evidence type="ECO:0000256" key="4">
    <source>
        <dbReference type="ARBA" id="ARBA00022692"/>
    </source>
</evidence>
<dbReference type="InterPro" id="IPR051311">
    <property type="entry name" value="DedA_domain"/>
</dbReference>
<dbReference type="PANTHER" id="PTHR42709">
    <property type="entry name" value="ALKALINE PHOSPHATASE LIKE PROTEIN"/>
    <property type="match status" value="1"/>
</dbReference>
<name>A0ABP4Y9A2_9MICO</name>
<accession>A0ABP4Y9A2</accession>
<keyword evidence="4 7" id="KW-0812">Transmembrane</keyword>
<dbReference type="RefSeq" id="WP_344086530.1">
    <property type="nucleotide sequence ID" value="NZ_BAAAPO010000042.1"/>
</dbReference>
<evidence type="ECO:0000256" key="3">
    <source>
        <dbReference type="ARBA" id="ARBA00022475"/>
    </source>
</evidence>
<keyword evidence="10" id="KW-1185">Reference proteome</keyword>
<keyword evidence="3" id="KW-1003">Cell membrane</keyword>
<dbReference type="Pfam" id="PF09335">
    <property type="entry name" value="VTT_dom"/>
    <property type="match status" value="1"/>
</dbReference>
<feature type="transmembrane region" description="Helical" evidence="7">
    <location>
        <begin position="143"/>
        <end position="163"/>
    </location>
</feature>
<evidence type="ECO:0000256" key="7">
    <source>
        <dbReference type="SAM" id="Phobius"/>
    </source>
</evidence>
<protein>
    <recommendedName>
        <fullName evidence="8">VTT domain-containing protein</fullName>
    </recommendedName>
</protein>
<evidence type="ECO:0000259" key="8">
    <source>
        <dbReference type="Pfam" id="PF09335"/>
    </source>
</evidence>
<comment type="caution">
    <text evidence="9">The sequence shown here is derived from an EMBL/GenBank/DDBJ whole genome shotgun (WGS) entry which is preliminary data.</text>
</comment>
<feature type="transmembrane region" description="Helical" evidence="7">
    <location>
        <begin position="113"/>
        <end position="137"/>
    </location>
</feature>
<dbReference type="PANTHER" id="PTHR42709:SF6">
    <property type="entry name" value="UNDECAPRENYL PHOSPHATE TRANSPORTER A"/>
    <property type="match status" value="1"/>
</dbReference>
<evidence type="ECO:0000256" key="6">
    <source>
        <dbReference type="ARBA" id="ARBA00023136"/>
    </source>
</evidence>